<dbReference type="InterPro" id="IPR001232">
    <property type="entry name" value="SKP1-like"/>
</dbReference>
<evidence type="ECO:0000256" key="2">
    <source>
        <dbReference type="ARBA" id="ARBA00009993"/>
    </source>
</evidence>
<evidence type="ECO:0000313" key="6">
    <source>
        <dbReference type="Proteomes" id="UP001412067"/>
    </source>
</evidence>
<accession>A0ABR2LI95</accession>
<proteinExistence type="inferred from homology"/>
<protein>
    <recommendedName>
        <fullName evidence="4">SKP1 component POZ domain-containing protein</fullName>
    </recommendedName>
</protein>
<evidence type="ECO:0000313" key="5">
    <source>
        <dbReference type="EMBL" id="KAK8941623.1"/>
    </source>
</evidence>
<dbReference type="EMBL" id="JBBWWR010000019">
    <property type="protein sequence ID" value="KAK8941623.1"/>
    <property type="molecule type" value="Genomic_DNA"/>
</dbReference>
<keyword evidence="6" id="KW-1185">Reference proteome</keyword>
<sequence>MASDGADSRYVLIKASEGKAVVVTKAVAMQSPALKKIIESELSTTQIIIEMTYLSEAILNKIFEYCEKHLYDGDCNPTEYKNEIMDFDKKFVDVDKKQLYKIAEIEQGKPGDLTDVAVWQSEDLSHNGLAIRRLKPLLTVGWTCLTASDSFGDQLRSEG</sequence>
<dbReference type="InterPro" id="IPR011333">
    <property type="entry name" value="SKP1/BTB/POZ_sf"/>
</dbReference>
<feature type="domain" description="SKP1 component POZ" evidence="4">
    <location>
        <begin position="11"/>
        <end position="69"/>
    </location>
</feature>
<comment type="similarity">
    <text evidence="2">Belongs to the SKP1 family.</text>
</comment>
<dbReference type="Pfam" id="PF03931">
    <property type="entry name" value="Skp1_POZ"/>
    <property type="match status" value="1"/>
</dbReference>
<evidence type="ECO:0000259" key="4">
    <source>
        <dbReference type="Pfam" id="PF03931"/>
    </source>
</evidence>
<dbReference type="InterPro" id="IPR016073">
    <property type="entry name" value="Skp1_comp_POZ"/>
</dbReference>
<evidence type="ECO:0000256" key="1">
    <source>
        <dbReference type="ARBA" id="ARBA00004906"/>
    </source>
</evidence>
<dbReference type="InterPro" id="IPR016897">
    <property type="entry name" value="SKP1"/>
</dbReference>
<dbReference type="Proteomes" id="UP001412067">
    <property type="component" value="Unassembled WGS sequence"/>
</dbReference>
<keyword evidence="3" id="KW-0833">Ubl conjugation pathway</keyword>
<dbReference type="PANTHER" id="PTHR11165">
    <property type="entry name" value="SKP1"/>
    <property type="match status" value="1"/>
</dbReference>
<organism evidence="5 6">
    <name type="scientific">Platanthera guangdongensis</name>
    <dbReference type="NCBI Taxonomy" id="2320717"/>
    <lineage>
        <taxon>Eukaryota</taxon>
        <taxon>Viridiplantae</taxon>
        <taxon>Streptophyta</taxon>
        <taxon>Embryophyta</taxon>
        <taxon>Tracheophyta</taxon>
        <taxon>Spermatophyta</taxon>
        <taxon>Magnoliopsida</taxon>
        <taxon>Liliopsida</taxon>
        <taxon>Asparagales</taxon>
        <taxon>Orchidaceae</taxon>
        <taxon>Orchidoideae</taxon>
        <taxon>Orchideae</taxon>
        <taxon>Orchidinae</taxon>
        <taxon>Platanthera</taxon>
    </lineage>
</organism>
<dbReference type="SUPFAM" id="SSF54695">
    <property type="entry name" value="POZ domain"/>
    <property type="match status" value="1"/>
</dbReference>
<reference evidence="5 6" key="1">
    <citation type="journal article" date="2022" name="Nat. Plants">
        <title>Genomes of leafy and leafless Platanthera orchids illuminate the evolution of mycoheterotrophy.</title>
        <authorList>
            <person name="Li M.H."/>
            <person name="Liu K.W."/>
            <person name="Li Z."/>
            <person name="Lu H.C."/>
            <person name="Ye Q.L."/>
            <person name="Zhang D."/>
            <person name="Wang J.Y."/>
            <person name="Li Y.F."/>
            <person name="Zhong Z.M."/>
            <person name="Liu X."/>
            <person name="Yu X."/>
            <person name="Liu D.K."/>
            <person name="Tu X.D."/>
            <person name="Liu B."/>
            <person name="Hao Y."/>
            <person name="Liao X.Y."/>
            <person name="Jiang Y.T."/>
            <person name="Sun W.H."/>
            <person name="Chen J."/>
            <person name="Chen Y.Q."/>
            <person name="Ai Y."/>
            <person name="Zhai J.W."/>
            <person name="Wu S.S."/>
            <person name="Zhou Z."/>
            <person name="Hsiao Y.Y."/>
            <person name="Wu W.L."/>
            <person name="Chen Y.Y."/>
            <person name="Lin Y.F."/>
            <person name="Hsu J.L."/>
            <person name="Li C.Y."/>
            <person name="Wang Z.W."/>
            <person name="Zhao X."/>
            <person name="Zhong W.Y."/>
            <person name="Ma X.K."/>
            <person name="Ma L."/>
            <person name="Huang J."/>
            <person name="Chen G.Z."/>
            <person name="Huang M.Z."/>
            <person name="Huang L."/>
            <person name="Peng D.H."/>
            <person name="Luo Y.B."/>
            <person name="Zou S.Q."/>
            <person name="Chen S.P."/>
            <person name="Lan S."/>
            <person name="Tsai W.C."/>
            <person name="Van de Peer Y."/>
            <person name="Liu Z.J."/>
        </authorList>
    </citation>
    <scope>NUCLEOTIDE SEQUENCE [LARGE SCALE GENOMIC DNA]</scope>
    <source>
        <strain evidence="5">Lor288</strain>
    </source>
</reference>
<name>A0ABR2LI95_9ASPA</name>
<evidence type="ECO:0000256" key="3">
    <source>
        <dbReference type="ARBA" id="ARBA00022786"/>
    </source>
</evidence>
<gene>
    <name evidence="5" type="ORF">KSP40_PGU016130</name>
</gene>
<comment type="pathway">
    <text evidence="1">Protein modification; protein ubiquitination.</text>
</comment>
<dbReference type="SMART" id="SM00512">
    <property type="entry name" value="Skp1"/>
    <property type="match status" value="1"/>
</dbReference>
<dbReference type="Gene3D" id="3.30.710.10">
    <property type="entry name" value="Potassium Channel Kv1.1, Chain A"/>
    <property type="match status" value="1"/>
</dbReference>
<comment type="caution">
    <text evidence="5">The sequence shown here is derived from an EMBL/GenBank/DDBJ whole genome shotgun (WGS) entry which is preliminary data.</text>
</comment>